<dbReference type="EMBL" id="AHHD01000182">
    <property type="protein sequence ID" value="EKG18670.1"/>
    <property type="molecule type" value="Genomic_DNA"/>
</dbReference>
<dbReference type="InParanoid" id="K2SPH4"/>
<dbReference type="Proteomes" id="UP000007129">
    <property type="component" value="Unassembled WGS sequence"/>
</dbReference>
<evidence type="ECO:0000313" key="1">
    <source>
        <dbReference type="EMBL" id="EKG18670.1"/>
    </source>
</evidence>
<name>K2SPH4_MACPH</name>
<comment type="caution">
    <text evidence="1">The sequence shown here is derived from an EMBL/GenBank/DDBJ whole genome shotgun (WGS) entry which is preliminary data.</text>
</comment>
<accession>K2SPH4</accession>
<dbReference type="VEuPathDB" id="FungiDB:MPH_04085"/>
<evidence type="ECO:0000313" key="2">
    <source>
        <dbReference type="Proteomes" id="UP000007129"/>
    </source>
</evidence>
<dbReference type="AlphaFoldDB" id="K2SPH4"/>
<sequence length="106" mass="11722">MPNSLFFSSFHFCSLSDNPSRLTHAPFWAFSICGLYPSDNASTLPAEAEEKEHSDDTQKSQAIVPIPLSTTAHLEVDFAPHGPSAKDRSPMPLKRPPLCVPFHYLP</sequence>
<proteinExistence type="predicted"/>
<reference evidence="1 2" key="1">
    <citation type="journal article" date="2012" name="BMC Genomics">
        <title>Tools to kill: Genome of one of the most destructive plant pathogenic fungi Macrophomina phaseolina.</title>
        <authorList>
            <person name="Islam M.S."/>
            <person name="Haque M.S."/>
            <person name="Islam M.M."/>
            <person name="Emdad E.M."/>
            <person name="Halim A."/>
            <person name="Hossen Q.M.M."/>
            <person name="Hossain M.Z."/>
            <person name="Ahmed B."/>
            <person name="Rahim S."/>
            <person name="Rahman M.S."/>
            <person name="Alam M.M."/>
            <person name="Hou S."/>
            <person name="Wan X."/>
            <person name="Saito J.A."/>
            <person name="Alam M."/>
        </authorList>
    </citation>
    <scope>NUCLEOTIDE SEQUENCE [LARGE SCALE GENOMIC DNA]</scope>
    <source>
        <strain evidence="1 2">MS6</strain>
    </source>
</reference>
<dbReference type="HOGENOM" id="CLU_2223748_0_0_1"/>
<protein>
    <submittedName>
        <fullName evidence="1">Uncharacterized protein</fullName>
    </submittedName>
</protein>
<organism evidence="1 2">
    <name type="scientific">Macrophomina phaseolina (strain MS6)</name>
    <name type="common">Charcoal rot fungus</name>
    <dbReference type="NCBI Taxonomy" id="1126212"/>
    <lineage>
        <taxon>Eukaryota</taxon>
        <taxon>Fungi</taxon>
        <taxon>Dikarya</taxon>
        <taxon>Ascomycota</taxon>
        <taxon>Pezizomycotina</taxon>
        <taxon>Dothideomycetes</taxon>
        <taxon>Dothideomycetes incertae sedis</taxon>
        <taxon>Botryosphaeriales</taxon>
        <taxon>Botryosphaeriaceae</taxon>
        <taxon>Macrophomina</taxon>
    </lineage>
</organism>
<gene>
    <name evidence="1" type="ORF">MPH_04085</name>
</gene>